<comment type="caution">
    <text evidence="1">The sequence shown here is derived from an EMBL/GenBank/DDBJ whole genome shotgun (WGS) entry which is preliminary data.</text>
</comment>
<evidence type="ECO:0000313" key="1">
    <source>
        <dbReference type="EMBL" id="GAA0734505.1"/>
    </source>
</evidence>
<keyword evidence="2" id="KW-1185">Reference proteome</keyword>
<accession>A0ABN1JB65</accession>
<organism evidence="1 2">
    <name type="scientific">Aquimarina litoralis</name>
    <dbReference type="NCBI Taxonomy" id="584605"/>
    <lineage>
        <taxon>Bacteria</taxon>
        <taxon>Pseudomonadati</taxon>
        <taxon>Bacteroidota</taxon>
        <taxon>Flavobacteriia</taxon>
        <taxon>Flavobacteriales</taxon>
        <taxon>Flavobacteriaceae</taxon>
        <taxon>Aquimarina</taxon>
    </lineage>
</organism>
<name>A0ABN1JB65_9FLAO</name>
<proteinExistence type="predicted"/>
<evidence type="ECO:0000313" key="2">
    <source>
        <dbReference type="Proteomes" id="UP001501758"/>
    </source>
</evidence>
<sequence>MIYKILNIILVTFLVLGCGKNKKQSENMKLEMERSENEPKSLLDNVKLAINPKFQDWVLFENGTYIIFDDTNKVKNIKDKAIELMKEFGPVNAGGPAGDFNVISLNQTKGWVVSGHGYGMYTYVHPNELNTNSPDDVTIGIFGRSKRDKDGNDPKIVHINKSN</sequence>
<gene>
    <name evidence="1" type="ORF">GCM10009430_49440</name>
</gene>
<reference evidence="1 2" key="1">
    <citation type="journal article" date="2019" name="Int. J. Syst. Evol. Microbiol.">
        <title>The Global Catalogue of Microorganisms (GCM) 10K type strain sequencing project: providing services to taxonomists for standard genome sequencing and annotation.</title>
        <authorList>
            <consortium name="The Broad Institute Genomics Platform"/>
            <consortium name="The Broad Institute Genome Sequencing Center for Infectious Disease"/>
            <person name="Wu L."/>
            <person name="Ma J."/>
        </authorList>
    </citation>
    <scope>NUCLEOTIDE SEQUENCE [LARGE SCALE GENOMIC DNA]</scope>
    <source>
        <strain evidence="1 2">JCM 15974</strain>
    </source>
</reference>
<dbReference type="PROSITE" id="PS51257">
    <property type="entry name" value="PROKAR_LIPOPROTEIN"/>
    <property type="match status" value="1"/>
</dbReference>
<dbReference type="EMBL" id="BAAAGE010000017">
    <property type="protein sequence ID" value="GAA0734505.1"/>
    <property type="molecule type" value="Genomic_DNA"/>
</dbReference>
<dbReference type="Proteomes" id="UP001501758">
    <property type="component" value="Unassembled WGS sequence"/>
</dbReference>
<protein>
    <submittedName>
        <fullName evidence="1">Uncharacterized protein</fullName>
    </submittedName>
</protein>